<evidence type="ECO:0000313" key="2">
    <source>
        <dbReference type="EMBL" id="MFC3886687.1"/>
    </source>
</evidence>
<sequence>MPAEGNGTRGSRKGIQVPMREMEQHFIVGVFGEEKNPSIRVCDSSGFDTDPSQKGIPKVRFLYFWDTLLTERSLSY</sequence>
<dbReference type="Pfam" id="PF13667">
    <property type="entry name" value="ThiC-associated"/>
    <property type="match status" value="1"/>
</dbReference>
<evidence type="ECO:0000313" key="3">
    <source>
        <dbReference type="Proteomes" id="UP001595752"/>
    </source>
</evidence>
<proteinExistence type="predicted"/>
<dbReference type="Proteomes" id="UP001595752">
    <property type="component" value="Unassembled WGS sequence"/>
</dbReference>
<reference evidence="3" key="1">
    <citation type="journal article" date="2019" name="Int. J. Syst. Evol. Microbiol.">
        <title>The Global Catalogue of Microorganisms (GCM) 10K type strain sequencing project: providing services to taxonomists for standard genome sequencing and annotation.</title>
        <authorList>
            <consortium name="The Broad Institute Genomics Platform"/>
            <consortium name="The Broad Institute Genome Sequencing Center for Infectious Disease"/>
            <person name="Wu L."/>
            <person name="Ma J."/>
        </authorList>
    </citation>
    <scope>NUCLEOTIDE SEQUENCE [LARGE SCALE GENOMIC DNA]</scope>
    <source>
        <strain evidence="3">CCUG 61889</strain>
    </source>
</reference>
<protein>
    <recommendedName>
        <fullName evidence="1">ThiC-associated domain-containing protein</fullName>
    </recommendedName>
</protein>
<dbReference type="InterPro" id="IPR025747">
    <property type="entry name" value="ThiC-associated_dom"/>
</dbReference>
<feature type="domain" description="ThiC-associated" evidence="1">
    <location>
        <begin position="9"/>
        <end position="60"/>
    </location>
</feature>
<gene>
    <name evidence="2" type="ORF">ACFOU2_25575</name>
</gene>
<accession>A0ABV8BB41</accession>
<evidence type="ECO:0000259" key="1">
    <source>
        <dbReference type="Pfam" id="PF13667"/>
    </source>
</evidence>
<keyword evidence="3" id="KW-1185">Reference proteome</keyword>
<dbReference type="RefSeq" id="WP_377919186.1">
    <property type="nucleotide sequence ID" value="NZ_JBHRZT010000073.1"/>
</dbReference>
<dbReference type="EMBL" id="JBHRZT010000073">
    <property type="protein sequence ID" value="MFC3886687.1"/>
    <property type="molecule type" value="Genomic_DNA"/>
</dbReference>
<comment type="caution">
    <text evidence="2">The sequence shown here is derived from an EMBL/GenBank/DDBJ whole genome shotgun (WGS) entry which is preliminary data.</text>
</comment>
<organism evidence="2 3">
    <name type="scientific">Bacillus songklensis</name>
    <dbReference type="NCBI Taxonomy" id="1069116"/>
    <lineage>
        <taxon>Bacteria</taxon>
        <taxon>Bacillati</taxon>
        <taxon>Bacillota</taxon>
        <taxon>Bacilli</taxon>
        <taxon>Bacillales</taxon>
        <taxon>Bacillaceae</taxon>
        <taxon>Bacillus</taxon>
    </lineage>
</organism>
<name>A0ABV8BB41_9BACI</name>